<sequence>MSDEDIQDLIAYLANNPDAGDEIPGTGGCRKVRFRIRGNNKGKSGGVRTITLFSGDDLPVFLLTVFGKSQKVSLSKAERNGLKKISDQIVDEYGRRVLPLASGERT</sequence>
<accession>K2PSN3</accession>
<evidence type="ECO:0000313" key="1">
    <source>
        <dbReference type="EMBL" id="EKF44082.1"/>
    </source>
</evidence>
<dbReference type="STRING" id="721133.SAMN05216176_1315"/>
<keyword evidence="2" id="KW-1185">Reference proteome</keyword>
<gene>
    <name evidence="1" type="ORF">NA8A_00030</name>
</gene>
<name>K2PSN3_9HYPH</name>
<comment type="caution">
    <text evidence="1">The sequence shown here is derived from an EMBL/GenBank/DDBJ whole genome shotgun (WGS) entry which is preliminary data.</text>
</comment>
<reference evidence="1 2" key="1">
    <citation type="journal article" date="2012" name="J. Bacteriol.">
        <title>Genome Sequence of Nitratireductor indicus Type Strain C115.</title>
        <authorList>
            <person name="Lai Q."/>
            <person name="Li G."/>
            <person name="Yu Z."/>
            <person name="Shao Z."/>
        </authorList>
    </citation>
    <scope>NUCLEOTIDE SEQUENCE [LARGE SCALE GENOMIC DNA]</scope>
    <source>
        <strain evidence="1 2">C115</strain>
    </source>
</reference>
<evidence type="ECO:0000313" key="2">
    <source>
        <dbReference type="Proteomes" id="UP000007374"/>
    </source>
</evidence>
<dbReference type="Proteomes" id="UP000007374">
    <property type="component" value="Unassembled WGS sequence"/>
</dbReference>
<dbReference type="eggNOG" id="COG4737">
    <property type="taxonomic scope" value="Bacteria"/>
</dbReference>
<dbReference type="PIRSF" id="PIRSF039032">
    <property type="entry name" value="HigB-2"/>
    <property type="match status" value="1"/>
</dbReference>
<proteinExistence type="predicted"/>
<dbReference type="AlphaFoldDB" id="K2PSN3"/>
<dbReference type="EMBL" id="AMSI01000001">
    <property type="protein sequence ID" value="EKF44082.1"/>
    <property type="molecule type" value="Genomic_DNA"/>
</dbReference>
<organism evidence="1 2">
    <name type="scientific">Nitratireductor indicus C115</name>
    <dbReference type="NCBI Taxonomy" id="1231190"/>
    <lineage>
        <taxon>Bacteria</taxon>
        <taxon>Pseudomonadati</taxon>
        <taxon>Pseudomonadota</taxon>
        <taxon>Alphaproteobacteria</taxon>
        <taxon>Hyphomicrobiales</taxon>
        <taxon>Phyllobacteriaceae</taxon>
        <taxon>Nitratireductor</taxon>
    </lineage>
</organism>
<dbReference type="Pfam" id="PF06296">
    <property type="entry name" value="RelE"/>
    <property type="match status" value="1"/>
</dbReference>
<evidence type="ECO:0008006" key="3">
    <source>
        <dbReference type="Google" id="ProtNLM"/>
    </source>
</evidence>
<protein>
    <recommendedName>
        <fullName evidence="3">Addiction module toxin RelE</fullName>
    </recommendedName>
</protein>
<dbReference type="InterPro" id="IPR009387">
    <property type="entry name" value="HigB-2"/>
</dbReference>